<keyword evidence="4" id="KW-0460">Magnesium</keyword>
<organism evidence="9 10">
    <name type="scientific">Olpidium bornovanus</name>
    <dbReference type="NCBI Taxonomy" id="278681"/>
    <lineage>
        <taxon>Eukaryota</taxon>
        <taxon>Fungi</taxon>
        <taxon>Fungi incertae sedis</taxon>
        <taxon>Olpidiomycota</taxon>
        <taxon>Olpidiomycotina</taxon>
        <taxon>Olpidiomycetes</taxon>
        <taxon>Olpidiales</taxon>
        <taxon>Olpidiaceae</taxon>
        <taxon>Olpidium</taxon>
    </lineage>
</organism>
<feature type="transmembrane region" description="Helical" evidence="7">
    <location>
        <begin position="286"/>
        <end position="309"/>
    </location>
</feature>
<proteinExistence type="predicted"/>
<dbReference type="Pfam" id="PF08282">
    <property type="entry name" value="Hydrolase_3"/>
    <property type="match status" value="1"/>
</dbReference>
<keyword evidence="6 7" id="KW-0472">Membrane</keyword>
<dbReference type="InterPro" id="IPR023214">
    <property type="entry name" value="HAD_sf"/>
</dbReference>
<dbReference type="InterPro" id="IPR023298">
    <property type="entry name" value="ATPase_P-typ_TM_dom_sf"/>
</dbReference>
<evidence type="ECO:0000259" key="8">
    <source>
        <dbReference type="Pfam" id="PF00689"/>
    </source>
</evidence>
<dbReference type="PANTHER" id="PTHR24093">
    <property type="entry name" value="CATION TRANSPORTING ATPASE"/>
    <property type="match status" value="1"/>
</dbReference>
<evidence type="ECO:0000256" key="4">
    <source>
        <dbReference type="ARBA" id="ARBA00022842"/>
    </source>
</evidence>
<dbReference type="AlphaFoldDB" id="A0A8H8A1P5"/>
<dbReference type="EMBL" id="JAEFCI010000735">
    <property type="protein sequence ID" value="KAG5463350.1"/>
    <property type="molecule type" value="Genomic_DNA"/>
</dbReference>
<dbReference type="OrthoDB" id="3352408at2759"/>
<comment type="caution">
    <text evidence="9">The sequence shown here is derived from an EMBL/GenBank/DDBJ whole genome shotgun (WGS) entry which is preliminary data.</text>
</comment>
<evidence type="ECO:0000256" key="1">
    <source>
        <dbReference type="ARBA" id="ARBA00004127"/>
    </source>
</evidence>
<comment type="subcellular location">
    <subcellularLocation>
        <location evidence="1">Endomembrane system</location>
        <topology evidence="1">Multi-pass membrane protein</topology>
    </subcellularLocation>
</comment>
<feature type="domain" description="Cation-transporting P-type ATPase C-terminal" evidence="8">
    <location>
        <begin position="120"/>
        <end position="307"/>
    </location>
</feature>
<dbReference type="GO" id="GO:0006874">
    <property type="term" value="P:intracellular calcium ion homeostasis"/>
    <property type="evidence" value="ECO:0007669"/>
    <property type="project" value="TreeGrafter"/>
</dbReference>
<evidence type="ECO:0000256" key="5">
    <source>
        <dbReference type="ARBA" id="ARBA00022989"/>
    </source>
</evidence>
<dbReference type="SUPFAM" id="SSF56784">
    <property type="entry name" value="HAD-like"/>
    <property type="match status" value="1"/>
</dbReference>
<dbReference type="InterPro" id="IPR006068">
    <property type="entry name" value="ATPase_P-typ_cation-transptr_C"/>
</dbReference>
<keyword evidence="2 7" id="KW-0812">Transmembrane</keyword>
<dbReference type="GO" id="GO:0012505">
    <property type="term" value="C:endomembrane system"/>
    <property type="evidence" value="ECO:0007669"/>
    <property type="project" value="UniProtKB-SubCell"/>
</dbReference>
<dbReference type="InterPro" id="IPR036412">
    <property type="entry name" value="HAD-like_sf"/>
</dbReference>
<dbReference type="GO" id="GO:0005886">
    <property type="term" value="C:plasma membrane"/>
    <property type="evidence" value="ECO:0007669"/>
    <property type="project" value="TreeGrafter"/>
</dbReference>
<dbReference type="Gene3D" id="3.40.50.1000">
    <property type="entry name" value="HAD superfamily/HAD-like"/>
    <property type="match status" value="1"/>
</dbReference>
<dbReference type="GO" id="GO:0046872">
    <property type="term" value="F:metal ion binding"/>
    <property type="evidence" value="ECO:0007669"/>
    <property type="project" value="UniProtKB-KW"/>
</dbReference>
<dbReference type="PRINTS" id="PR00120">
    <property type="entry name" value="HATPASE"/>
</dbReference>
<dbReference type="Gene3D" id="1.20.1110.10">
    <property type="entry name" value="Calcium-transporting ATPase, transmembrane domain"/>
    <property type="match status" value="1"/>
</dbReference>
<feature type="transmembrane region" description="Helical" evidence="7">
    <location>
        <begin position="172"/>
        <end position="192"/>
    </location>
</feature>
<dbReference type="GO" id="GO:0005524">
    <property type="term" value="F:ATP binding"/>
    <property type="evidence" value="ECO:0007669"/>
    <property type="project" value="InterPro"/>
</dbReference>
<evidence type="ECO:0000256" key="3">
    <source>
        <dbReference type="ARBA" id="ARBA00022723"/>
    </source>
</evidence>
<keyword evidence="3" id="KW-0479">Metal-binding</keyword>
<dbReference type="PANTHER" id="PTHR24093:SF369">
    <property type="entry name" value="CALCIUM-TRANSPORTING ATPASE"/>
    <property type="match status" value="1"/>
</dbReference>
<dbReference type="Proteomes" id="UP000673691">
    <property type="component" value="Unassembled WGS sequence"/>
</dbReference>
<dbReference type="SUPFAM" id="SSF81665">
    <property type="entry name" value="Calcium ATPase, transmembrane domain M"/>
    <property type="match status" value="1"/>
</dbReference>
<evidence type="ECO:0000256" key="6">
    <source>
        <dbReference type="ARBA" id="ARBA00023136"/>
    </source>
</evidence>
<evidence type="ECO:0000256" key="7">
    <source>
        <dbReference type="SAM" id="Phobius"/>
    </source>
</evidence>
<feature type="transmembrane region" description="Helical" evidence="7">
    <location>
        <begin position="253"/>
        <end position="274"/>
    </location>
</feature>
<reference evidence="9 10" key="1">
    <citation type="journal article" name="Sci. Rep.">
        <title>Genome-scale phylogenetic analyses confirm Olpidium as the closest living zoosporic fungus to the non-flagellated, terrestrial fungi.</title>
        <authorList>
            <person name="Chang Y."/>
            <person name="Rochon D."/>
            <person name="Sekimoto S."/>
            <person name="Wang Y."/>
            <person name="Chovatia M."/>
            <person name="Sandor L."/>
            <person name="Salamov A."/>
            <person name="Grigoriev I.V."/>
            <person name="Stajich J.E."/>
            <person name="Spatafora J.W."/>
        </authorList>
    </citation>
    <scope>NUCLEOTIDE SEQUENCE [LARGE SCALE GENOMIC DNA]</scope>
    <source>
        <strain evidence="9">S191</strain>
    </source>
</reference>
<keyword evidence="10" id="KW-1185">Reference proteome</keyword>
<name>A0A8H8A1P5_9FUNG</name>
<dbReference type="GO" id="GO:0016887">
    <property type="term" value="F:ATP hydrolysis activity"/>
    <property type="evidence" value="ECO:0007669"/>
    <property type="project" value="InterPro"/>
</dbReference>
<sequence>MLPKLRVLARSSPKDKQILVEHLKSLGETVAVTGDGANDGPALKAADVGFAMGITGSGIAKEAASIILLDDNFVSVVTALVWGRSVSESVRKFLMFQLTVNVTAVLLALVSSIIDSSSESVLTAVQLLWVNLLMDSLGALALATDEPDEAEFLSRPPINSKKEPLINWNMKSMILCQAAVLFSACMTLLYGGPSFFAHLMALPSAQPARSEALRAAIRTAVFNTFVLFNIANEINCRRTDRTYNVFRGILRNRLFASIVAGTLVVQFCIVQFGSHAFKTEGGLNPAQWAMCVAIGCFAFPVGLAVRVLLFRPTPRARPVKLDVYPTINPSWKRELLWRRAFSHALRQSASGGRPADAKDVVTM</sequence>
<dbReference type="NCBIfam" id="TIGR01494">
    <property type="entry name" value="ATPase_P-type"/>
    <property type="match status" value="1"/>
</dbReference>
<evidence type="ECO:0000313" key="9">
    <source>
        <dbReference type="EMBL" id="KAG5463350.1"/>
    </source>
</evidence>
<dbReference type="PRINTS" id="PR00119">
    <property type="entry name" value="CATATPASE"/>
</dbReference>
<keyword evidence="5 7" id="KW-1133">Transmembrane helix</keyword>
<dbReference type="InterPro" id="IPR001757">
    <property type="entry name" value="P_typ_ATPase"/>
</dbReference>
<evidence type="ECO:0000256" key="2">
    <source>
        <dbReference type="ARBA" id="ARBA00022692"/>
    </source>
</evidence>
<evidence type="ECO:0000313" key="10">
    <source>
        <dbReference type="Proteomes" id="UP000673691"/>
    </source>
</evidence>
<protein>
    <recommendedName>
        <fullName evidence="8">Cation-transporting P-type ATPase C-terminal domain-containing protein</fullName>
    </recommendedName>
</protein>
<feature type="transmembrane region" description="Helical" evidence="7">
    <location>
        <begin position="212"/>
        <end position="232"/>
    </location>
</feature>
<accession>A0A8H8A1P5</accession>
<gene>
    <name evidence="9" type="ORF">BJ554DRAFT_8289</name>
</gene>
<dbReference type="GO" id="GO:0005388">
    <property type="term" value="F:P-type calcium transporter activity"/>
    <property type="evidence" value="ECO:0007669"/>
    <property type="project" value="TreeGrafter"/>
</dbReference>
<dbReference type="Pfam" id="PF00689">
    <property type="entry name" value="Cation_ATPase_C"/>
    <property type="match status" value="1"/>
</dbReference>